<protein>
    <submittedName>
        <fullName evidence="2">Predicted protein</fullName>
    </submittedName>
</protein>
<dbReference type="HOGENOM" id="CLU_2267442_0_0_1"/>
<reference evidence="3" key="1">
    <citation type="journal article" date="2011" name="Nat. Genet.">
        <title>The Arabidopsis lyrata genome sequence and the basis of rapid genome size change.</title>
        <authorList>
            <person name="Hu T.T."/>
            <person name="Pattyn P."/>
            <person name="Bakker E.G."/>
            <person name="Cao J."/>
            <person name="Cheng J.-F."/>
            <person name="Clark R.M."/>
            <person name="Fahlgren N."/>
            <person name="Fawcett J.A."/>
            <person name="Grimwood J."/>
            <person name="Gundlach H."/>
            <person name="Haberer G."/>
            <person name="Hollister J.D."/>
            <person name="Ossowski S."/>
            <person name="Ottilar R.P."/>
            <person name="Salamov A.A."/>
            <person name="Schneeberger K."/>
            <person name="Spannagl M."/>
            <person name="Wang X."/>
            <person name="Yang L."/>
            <person name="Nasrallah M.E."/>
            <person name="Bergelson J."/>
            <person name="Carrington J.C."/>
            <person name="Gaut B.S."/>
            <person name="Schmutz J."/>
            <person name="Mayer K.F.X."/>
            <person name="Van de Peer Y."/>
            <person name="Grigoriev I.V."/>
            <person name="Nordborg M."/>
            <person name="Weigel D."/>
            <person name="Guo Y.-L."/>
        </authorList>
    </citation>
    <scope>NUCLEOTIDE SEQUENCE [LARGE SCALE GENOMIC DNA]</scope>
    <source>
        <strain evidence="3">cv. MN47</strain>
    </source>
</reference>
<evidence type="ECO:0000313" key="3">
    <source>
        <dbReference type="Proteomes" id="UP000008694"/>
    </source>
</evidence>
<dbReference type="AlphaFoldDB" id="D7KMS3"/>
<keyword evidence="3" id="KW-1185">Reference proteome</keyword>
<evidence type="ECO:0000256" key="1">
    <source>
        <dbReference type="SAM" id="MobiDB-lite"/>
    </source>
</evidence>
<dbReference type="Proteomes" id="UP000008694">
    <property type="component" value="Unassembled WGS sequence"/>
</dbReference>
<dbReference type="EMBL" id="GL348713">
    <property type="protein sequence ID" value="EFH67489.1"/>
    <property type="molecule type" value="Genomic_DNA"/>
</dbReference>
<accession>D7KMS3</accession>
<proteinExistence type="predicted"/>
<sequence length="103" mass="11437">MNRTLEKEDVAKQIQRDSIGGGNQRLGFRGNAGDDWKIRKTTGSRRTREVGGGFPRERAPSSMAASVIGGDCCCSARTKEHRLLWLVFCNRRLRVFVGVAISI</sequence>
<evidence type="ECO:0000313" key="2">
    <source>
        <dbReference type="EMBL" id="EFH67489.1"/>
    </source>
</evidence>
<feature type="compositionally biased region" description="Basic and acidic residues" evidence="1">
    <location>
        <begin position="1"/>
        <end position="15"/>
    </location>
</feature>
<dbReference type="Gramene" id="Al_scaffold_0001_3763">
    <property type="protein sequence ID" value="Al_scaffold_0001_3763"/>
    <property type="gene ID" value="Al_scaffold_0001_3763"/>
</dbReference>
<gene>
    <name evidence="2" type="ORF">ARALYDRAFT_681440</name>
</gene>
<name>D7KMS3_ARALL</name>
<organism evidence="3">
    <name type="scientific">Arabidopsis lyrata subsp. lyrata</name>
    <name type="common">Lyre-leaved rock-cress</name>
    <dbReference type="NCBI Taxonomy" id="81972"/>
    <lineage>
        <taxon>Eukaryota</taxon>
        <taxon>Viridiplantae</taxon>
        <taxon>Streptophyta</taxon>
        <taxon>Embryophyta</taxon>
        <taxon>Tracheophyta</taxon>
        <taxon>Spermatophyta</taxon>
        <taxon>Magnoliopsida</taxon>
        <taxon>eudicotyledons</taxon>
        <taxon>Gunneridae</taxon>
        <taxon>Pentapetalae</taxon>
        <taxon>rosids</taxon>
        <taxon>malvids</taxon>
        <taxon>Brassicales</taxon>
        <taxon>Brassicaceae</taxon>
        <taxon>Camelineae</taxon>
        <taxon>Arabidopsis</taxon>
    </lineage>
</organism>
<feature type="region of interest" description="Disordered" evidence="1">
    <location>
        <begin position="1"/>
        <end position="34"/>
    </location>
</feature>